<dbReference type="InterPro" id="IPR040108">
    <property type="entry name" value="Laa1/Sip1/HEATR5"/>
</dbReference>
<evidence type="ECO:0000313" key="5">
    <source>
        <dbReference type="Ensembl" id="ENSZALP00000002492.1"/>
    </source>
</evidence>
<keyword evidence="2" id="KW-0677">Repeat</keyword>
<dbReference type="InterPro" id="IPR046837">
    <property type="entry name" value="Laa1/Sip1/HEATR5-like_HEAT"/>
</dbReference>
<dbReference type="PANTHER" id="PTHR21663:SF1">
    <property type="entry name" value="HEAT REPEAT-CONTAINING PROTEIN 5A"/>
    <property type="match status" value="1"/>
</dbReference>
<dbReference type="GO" id="GO:0030139">
    <property type="term" value="C:endocytic vesicle"/>
    <property type="evidence" value="ECO:0007669"/>
    <property type="project" value="TreeGrafter"/>
</dbReference>
<dbReference type="GO" id="GO:0005794">
    <property type="term" value="C:Golgi apparatus"/>
    <property type="evidence" value="ECO:0007669"/>
    <property type="project" value="TreeGrafter"/>
</dbReference>
<dbReference type="Ensembl" id="ENSZALT00000004173.1">
    <property type="protein sequence ID" value="ENSZALP00000002492.1"/>
    <property type="gene ID" value="ENSZALG00000002646.1"/>
</dbReference>
<dbReference type="GO" id="GO:0006897">
    <property type="term" value="P:endocytosis"/>
    <property type="evidence" value="ECO:0007669"/>
    <property type="project" value="TreeGrafter"/>
</dbReference>
<evidence type="ECO:0000256" key="4">
    <source>
        <dbReference type="SAM" id="MobiDB-lite"/>
    </source>
</evidence>
<evidence type="ECO:0000256" key="2">
    <source>
        <dbReference type="ARBA" id="ARBA00022737"/>
    </source>
</evidence>
<dbReference type="Pfam" id="PF25468">
    <property type="entry name" value="HEAT_HEATR5A"/>
    <property type="match status" value="1"/>
</dbReference>
<dbReference type="Pfam" id="PF20210">
    <property type="entry name" value="Laa1_Sip1_HTR5"/>
    <property type="match status" value="1"/>
</dbReference>
<keyword evidence="6" id="KW-1185">Reference proteome</keyword>
<evidence type="ECO:0000256" key="3">
    <source>
        <dbReference type="ARBA" id="ARBA00070811"/>
    </source>
</evidence>
<reference evidence="5" key="1">
    <citation type="submission" date="2025-08" db="UniProtKB">
        <authorList>
            <consortium name="Ensembl"/>
        </authorList>
    </citation>
    <scope>IDENTIFICATION</scope>
</reference>
<dbReference type="InterPro" id="IPR011989">
    <property type="entry name" value="ARM-like"/>
</dbReference>
<accession>A0A8D2M5Q5</accession>
<comment type="similarity">
    <text evidence="1">Belongs to the HEATR5 family.</text>
</comment>
<gene>
    <name evidence="5" type="primary">HEATR5A</name>
</gene>
<evidence type="ECO:0000313" key="6">
    <source>
        <dbReference type="Proteomes" id="UP000694413"/>
    </source>
</evidence>
<dbReference type="GO" id="GO:0016020">
    <property type="term" value="C:membrane"/>
    <property type="evidence" value="ECO:0007669"/>
    <property type="project" value="TreeGrafter"/>
</dbReference>
<dbReference type="InterPro" id="IPR016024">
    <property type="entry name" value="ARM-type_fold"/>
</dbReference>
<dbReference type="FunFam" id="1.25.10.10:FF:000098">
    <property type="entry name" value="HEAT repeat-containing protein 5A isoform X2"/>
    <property type="match status" value="1"/>
</dbReference>
<dbReference type="Proteomes" id="UP000694413">
    <property type="component" value="Unassembled WGS sequence"/>
</dbReference>
<dbReference type="GO" id="GO:0042147">
    <property type="term" value="P:retrograde transport, endosome to Golgi"/>
    <property type="evidence" value="ECO:0007669"/>
    <property type="project" value="TreeGrafter"/>
</dbReference>
<reference evidence="5" key="2">
    <citation type="submission" date="2025-09" db="UniProtKB">
        <authorList>
            <consortium name="Ensembl"/>
        </authorList>
    </citation>
    <scope>IDENTIFICATION</scope>
</reference>
<protein>
    <recommendedName>
        <fullName evidence="3">HEAT repeat-containing protein 5A</fullName>
    </recommendedName>
</protein>
<evidence type="ECO:0000256" key="1">
    <source>
        <dbReference type="ARBA" id="ARBA00008304"/>
    </source>
</evidence>
<dbReference type="Gene3D" id="1.25.10.10">
    <property type="entry name" value="Leucine-rich Repeat Variant"/>
    <property type="match status" value="4"/>
</dbReference>
<dbReference type="PANTHER" id="PTHR21663">
    <property type="entry name" value="HYPOTHETICAL HEAT DOMAIN-CONTAINING"/>
    <property type="match status" value="1"/>
</dbReference>
<feature type="region of interest" description="Disordered" evidence="4">
    <location>
        <begin position="1536"/>
        <end position="1557"/>
    </location>
</feature>
<organism evidence="5 6">
    <name type="scientific">Zonotrichia albicollis</name>
    <name type="common">White-throated sparrow</name>
    <name type="synonym">Fringilla albicollis</name>
    <dbReference type="NCBI Taxonomy" id="44394"/>
    <lineage>
        <taxon>Eukaryota</taxon>
        <taxon>Metazoa</taxon>
        <taxon>Chordata</taxon>
        <taxon>Craniata</taxon>
        <taxon>Vertebrata</taxon>
        <taxon>Euteleostomi</taxon>
        <taxon>Archelosauria</taxon>
        <taxon>Archosauria</taxon>
        <taxon>Dinosauria</taxon>
        <taxon>Saurischia</taxon>
        <taxon>Theropoda</taxon>
        <taxon>Coelurosauria</taxon>
        <taxon>Aves</taxon>
        <taxon>Neognathae</taxon>
        <taxon>Neoaves</taxon>
        <taxon>Telluraves</taxon>
        <taxon>Australaves</taxon>
        <taxon>Passeriformes</taxon>
        <taxon>Passerellidae</taxon>
        <taxon>Zonotrichia</taxon>
    </lineage>
</organism>
<dbReference type="GO" id="GO:0005829">
    <property type="term" value="C:cytosol"/>
    <property type="evidence" value="ECO:0007669"/>
    <property type="project" value="GOC"/>
</dbReference>
<name>A0A8D2M5Q5_ZONAL</name>
<dbReference type="GO" id="GO:0008104">
    <property type="term" value="P:intracellular protein localization"/>
    <property type="evidence" value="ECO:0007669"/>
    <property type="project" value="TreeGrafter"/>
</dbReference>
<dbReference type="SUPFAM" id="SSF48371">
    <property type="entry name" value="ARM repeat"/>
    <property type="match status" value="3"/>
</dbReference>
<proteinExistence type="inferred from homology"/>
<sequence>MELAHSLLLNEEAYNQLGEFQKAEFIFEWLQFLEKLLPVTSRADIRENQKKLVEQLTSLLNNSPGPPTRRLLAKNLAVLYSTGDTFSVYQTIDKCNELIRSKDDSPSYLPTKLAAVVCLGYLYKKLGRILGNSFTDTVGNVLKAMKNAESQGRYEIMLSLQNILNGLGAAAIPCHRDIYKAARSCLTDRSMAVRCAAAKCLLELQNEAIFMWSTDLDSVVTLCFKSFEGSNYDVRLAVSKLLGTILARALTSKQITASTKHNFRRVSLEDVMELLGTGFLRGSCGFLRASGDMLKGTSSVSRDVRVGVTQAYVVFVSTLGAQWLERNFSAFLSHILDLVSQSHPKAVQSATDAIGCRRCVSFILRATVGGLLGEKAQIAAAKEICQAIWKLKKVVDAAISDGNLEIKINTTDVTASQHVLVCALQELGSLIHGLGTTAAPLLQDSSTGVLEAVISVILHPSISVRLTAAWCLRCIAVALPSHVSLLLDRCIERLSALKSCPEAVTGYSFAVAALLGAVKHCPLGIPHGKGKVIMTVAEDLLCSASQNSRISLQRMQAGWLLIAALMTLGPAVVQHHLPRILLLWKCIFPSSPKDLETEKTRGDAFTWQVTLEGRAGALCAIKSFVSHCAGLLTDEVVQRLLPPLPSAVDLLTQLSSIYKSYGNSLKTPSTVYRQKLYELLAVLPPKTYEGDFSAILKELVTDLTVTDSQIDASTFLLPSLCHENDLLLLGPLLQETDHRFIEEQLLLGNSIAGGSLEYDPYSIYEKFAKGDSVPKPLPPALSVISAASRLFGVMFSHITESHRLQVLEQLLNSIKQTKGSRQQIVQLHVVSAFSTSLKHLANCKGSLGSEEVRRSALMLVMGALESNNPLLRCAAAECWARLAQVVSDSAFTAGLAQVSFDKLKSARDVVSRTGHSLALGCLYRYLGGISSTQHLNACVGILYTLSQDSTSPDVQMNLCSSYLLLRRAVVACLRQLVQREAAEVSEYAVALVKESKEDFTPDVNIREIGLEGALLGLLDKELDPRLCQDIRETLTHMLTSMAVEKLSFWLKLCKDVLAASADFNTVASIDTTQEEETAKGDDVSVLTSDSDDRFHPFRNPRWSTRVFAAECVCKIISQCENAGSAHFDITLAQERKQRDSRDDFLVLHLADLVRMAFMAATDHSDQLRLSGLQMLQIIVRKFAAVPEPEFPGHVILEQYQANVGAALRPAFAPETPPDVTAKACQVCSAWIASGVVSDLNDLRRVHQLLVSSLLKVQAGKEAQNEQYNESTSTMEVLAVLKAWAEVYIVAIEKQKNQCETHKHSLKIVNSSEESYRDVTFSASGLLDLVQADLGTLSKLWLAALQDFALLTLPPEYASQLPAEGGTFYTAETIENARPHYYSSWALILYATALWLTSTGFIVVDPDEGVTNLSRPVTPTTMCQDSSTRPLVKSPEDVNTDRFHLILGISVEFLCSPGSDAAMENIIACLHALQALFDVPWPRSKIGGDQELGVELLNVLHRLILTRESPDIQLAALEVVRLILFAAQEHVKEKRRSAEVDDGAAEKETFPEFGEGKDTGGLVPGKSLVFATLELCVCILVRQLPQLNPKLTCSPAVPPGKHLLLSEDGSRLVAAALVILSDVPAICSPEGSVSVLPTILYLIIGVLKETAVKLRDGQLPLTVAASLQALKGLLSSPMARAEKSQNAWTDLLRSALVTVLDCWDQVDGLLQELDEISLLTAITVFVMSTSPEVTTVECLQKRCIEKFKTTLDSKDPLVQCKCYQLLHSIFQHPNKTVSYPYIHSLAPSIVGKLQETEKAKPENAAELQVIQEGIKVVTALTAAAEEQHRAHLVACFLPILISFLLDENALVSATISAKNLHEFALQTLMQIGPQYSSVFKKLMASSPTMKARLESAIKGNQESIKVKTSKHAKNTGKSSSIQLKTNFL</sequence>